<dbReference type="Pfam" id="PF11181">
    <property type="entry name" value="YflT"/>
    <property type="match status" value="1"/>
</dbReference>
<dbReference type="STRING" id="499555.BJL86_2019"/>
<organism evidence="3 4">
    <name type="scientific">Dietzia timorensis</name>
    <dbReference type="NCBI Taxonomy" id="499555"/>
    <lineage>
        <taxon>Bacteria</taxon>
        <taxon>Bacillati</taxon>
        <taxon>Actinomycetota</taxon>
        <taxon>Actinomycetes</taxon>
        <taxon>Mycobacteriales</taxon>
        <taxon>Dietziaceae</taxon>
        <taxon>Dietzia</taxon>
    </lineage>
</organism>
<dbReference type="OrthoDB" id="3381462at2"/>
<keyword evidence="1" id="KW-1133">Transmembrane helix</keyword>
<dbReference type="AlphaFoldDB" id="A0A173LKD4"/>
<dbReference type="Proteomes" id="UP000186104">
    <property type="component" value="Chromosome"/>
</dbReference>
<accession>A0A173LKD4</accession>
<feature type="domain" description="General stress protein 17M-like" evidence="2">
    <location>
        <begin position="25"/>
        <end position="92"/>
    </location>
</feature>
<feature type="transmembrane region" description="Helical" evidence="1">
    <location>
        <begin position="74"/>
        <end position="98"/>
    </location>
</feature>
<proteinExistence type="predicted"/>
<dbReference type="KEGG" id="dtm:BJL86_2019"/>
<dbReference type="EMBL" id="CP015961">
    <property type="protein sequence ID" value="ANI92786.1"/>
    <property type="molecule type" value="Genomic_DNA"/>
</dbReference>
<keyword evidence="1" id="KW-0472">Membrane</keyword>
<evidence type="ECO:0000259" key="2">
    <source>
        <dbReference type="Pfam" id="PF11181"/>
    </source>
</evidence>
<evidence type="ECO:0000256" key="1">
    <source>
        <dbReference type="SAM" id="Phobius"/>
    </source>
</evidence>
<gene>
    <name evidence="3" type="ORF">BJL86_2019</name>
</gene>
<dbReference type="InterPro" id="IPR025889">
    <property type="entry name" value="GSP17M-like_dom"/>
</dbReference>
<sequence>MTSANSQNRGRAQSRSVPTPPTGWVVASYATYLEAQRAVDHLADHDFPVEKVTIVGVDLMQVERVMGRLSWGRVLLSGLMTGVWFGLFIGLMLGIFATEILGPVLFGIIGGGIFGMIGAAISYAATRGQRDFASTSQLVANRYDILCEPDGAEKVRDELYRLGMRPA</sequence>
<evidence type="ECO:0000313" key="3">
    <source>
        <dbReference type="EMBL" id="ANI92786.1"/>
    </source>
</evidence>
<keyword evidence="1" id="KW-0812">Transmembrane</keyword>
<keyword evidence="4" id="KW-1185">Reference proteome</keyword>
<name>A0A173LKD4_9ACTN</name>
<reference evidence="3 4" key="1">
    <citation type="submission" date="2016-06" db="EMBL/GenBank/DDBJ databases">
        <title>Complete genome sequence of a saline-alkali tolerant type strain Dietzia timorensis ID05-A0528T.</title>
        <authorList>
            <person name="Wu X."/>
        </authorList>
    </citation>
    <scope>NUCLEOTIDE SEQUENCE [LARGE SCALE GENOMIC DNA]</scope>
    <source>
        <strain evidence="3 4">ID05-A0528</strain>
    </source>
</reference>
<protein>
    <recommendedName>
        <fullName evidence="2">General stress protein 17M-like domain-containing protein</fullName>
    </recommendedName>
</protein>
<evidence type="ECO:0000313" key="4">
    <source>
        <dbReference type="Proteomes" id="UP000186104"/>
    </source>
</evidence>
<feature type="transmembrane region" description="Helical" evidence="1">
    <location>
        <begin position="104"/>
        <end position="125"/>
    </location>
</feature>
<dbReference type="RefSeq" id="WP_067472316.1">
    <property type="nucleotide sequence ID" value="NZ_CP015961.1"/>
</dbReference>